<accession>A0A8J2MUX9</accession>
<comment type="caution">
    <text evidence="1">The sequence shown here is derived from an EMBL/GenBank/DDBJ whole genome shotgun (WGS) entry which is preliminary data.</text>
</comment>
<evidence type="ECO:0000313" key="1">
    <source>
        <dbReference type="EMBL" id="CAG5096903.1"/>
    </source>
</evidence>
<gene>
    <name evidence="1" type="ORF">HICCMSTLAB_LOCUS8443</name>
</gene>
<proteinExistence type="predicted"/>
<dbReference type="EMBL" id="CAJNRD030001121">
    <property type="protein sequence ID" value="CAG5096903.1"/>
    <property type="molecule type" value="Genomic_DNA"/>
</dbReference>
<dbReference type="AlphaFoldDB" id="A0A8J2MUX9"/>
<name>A0A8J2MUX9_COTCN</name>
<organism evidence="1 2">
    <name type="scientific">Cotesia congregata</name>
    <name type="common">Parasitoid wasp</name>
    <name type="synonym">Apanteles congregatus</name>
    <dbReference type="NCBI Taxonomy" id="51543"/>
    <lineage>
        <taxon>Eukaryota</taxon>
        <taxon>Metazoa</taxon>
        <taxon>Ecdysozoa</taxon>
        <taxon>Arthropoda</taxon>
        <taxon>Hexapoda</taxon>
        <taxon>Insecta</taxon>
        <taxon>Pterygota</taxon>
        <taxon>Neoptera</taxon>
        <taxon>Endopterygota</taxon>
        <taxon>Hymenoptera</taxon>
        <taxon>Apocrita</taxon>
        <taxon>Ichneumonoidea</taxon>
        <taxon>Braconidae</taxon>
        <taxon>Microgastrinae</taxon>
        <taxon>Cotesia</taxon>
    </lineage>
</organism>
<keyword evidence="2" id="KW-1185">Reference proteome</keyword>
<reference evidence="1" key="1">
    <citation type="submission" date="2021-04" db="EMBL/GenBank/DDBJ databases">
        <authorList>
            <person name="Chebbi M.A.C M."/>
        </authorList>
    </citation>
    <scope>NUCLEOTIDE SEQUENCE</scope>
</reference>
<sequence length="154" mass="18068">MDYSDKEHITKEIDKLYQDNRELVHLSQNNTHIIRSEINEILKHEWFEHQLTSSKHQLFSMAADEHIHLMTNHLRTLNNAEKTIEEAKWGKLTYLTVSAKQLHRATADMMKKHPTLNPPQPLDLMDINTLARAIDSGNRKNKWTLPDNNHRAAF</sequence>
<evidence type="ECO:0000313" key="2">
    <source>
        <dbReference type="Proteomes" id="UP000786811"/>
    </source>
</evidence>
<protein>
    <submittedName>
        <fullName evidence="1">Uncharacterized protein</fullName>
    </submittedName>
</protein>
<dbReference type="Proteomes" id="UP000786811">
    <property type="component" value="Unassembled WGS sequence"/>
</dbReference>
<dbReference type="OrthoDB" id="7697589at2759"/>